<feature type="compositionally biased region" description="Polar residues" evidence="1">
    <location>
        <begin position="692"/>
        <end position="705"/>
    </location>
</feature>
<dbReference type="PANTHER" id="PTHR34119">
    <property type="entry name" value="HYDROXYPROLINE-RICH GLYCOPROTEIN-LIKE"/>
    <property type="match status" value="1"/>
</dbReference>
<feature type="compositionally biased region" description="Low complexity" evidence="1">
    <location>
        <begin position="717"/>
        <end position="726"/>
    </location>
</feature>
<comment type="caution">
    <text evidence="2">The sequence shown here is derived from an EMBL/GenBank/DDBJ whole genome shotgun (WGS) entry which is preliminary data.</text>
</comment>
<gene>
    <name evidence="2" type="ORF">RD792_010426</name>
</gene>
<keyword evidence="3" id="KW-1185">Reference proteome</keyword>
<proteinExistence type="predicted"/>
<feature type="compositionally biased region" description="Polar residues" evidence="1">
    <location>
        <begin position="638"/>
        <end position="654"/>
    </location>
</feature>
<dbReference type="EMBL" id="JAYDYQ010002534">
    <property type="protein sequence ID" value="KAK4483242.1"/>
    <property type="molecule type" value="Genomic_DNA"/>
</dbReference>
<dbReference type="Proteomes" id="UP001291926">
    <property type="component" value="Unassembled WGS sequence"/>
</dbReference>
<dbReference type="SUPFAM" id="SSF103657">
    <property type="entry name" value="BAR/IMD domain-like"/>
    <property type="match status" value="1"/>
</dbReference>
<dbReference type="CDD" id="cd07307">
    <property type="entry name" value="BAR"/>
    <property type="match status" value="1"/>
</dbReference>
<name>A0ABR0D203_9LAMI</name>
<dbReference type="InterPro" id="IPR037488">
    <property type="entry name" value="At2g33490-like"/>
</dbReference>
<accession>A0ABR0D203</accession>
<evidence type="ECO:0000313" key="3">
    <source>
        <dbReference type="Proteomes" id="UP001291926"/>
    </source>
</evidence>
<reference evidence="2 3" key="1">
    <citation type="journal article" date="2023" name="bioRxiv">
        <title>Genome report: Whole genome sequence and annotation of Penstemon davidsonii.</title>
        <authorList>
            <person name="Ostevik K.L."/>
            <person name="Alabady M."/>
            <person name="Zhang M."/>
            <person name="Rausher M.D."/>
        </authorList>
    </citation>
    <scope>NUCLEOTIDE SEQUENCE [LARGE SCALE GENOMIC DNA]</scope>
    <source>
        <strain evidence="2">DNT005</strain>
        <tissue evidence="2">Whole leaf</tissue>
    </source>
</reference>
<feature type="compositionally biased region" description="Polar residues" evidence="1">
    <location>
        <begin position="596"/>
        <end position="609"/>
    </location>
</feature>
<sequence length="773" mass="85694">KRKKRKTKADGDNLKHDDSINVIHKPQTASSLASKQLIPELSAQGNFAASTNKLLDANVVGGKNVNRERKSKLSIDIPAEFEETEEGRKITDAGSFLIGSPSFREFLESPIIIDGNKEISEEKENNMQEEDKMMTISNEGSKKGGKKRRGRRLKKVFPIIQKPAVAVLSLVDSLEMKSPLGKLRKFALNKNEHKENWDHHISVHIDGLTQAAKDMKDMRTCYDSLLSAAAATANSAYEFSESLLEMGNCLLEKTSMHDDGETDGALSLLGRVQLELQKLVDSYEMKLQCDEKREMFEYMVGQLKEKGKSRHGKGETFTSQQLQAVCEEYDEAARFCVFRVESLKQGQCRSLLTQAARHHAAQFSWNSLIFWEQLNFFRKGLQSLEAVEPHIKNVAEKQHIDYALSELNDGEDGDDEGNSLETNYEGELSFDYRRNNPELDNANTLRNSMELDQVGAPSTQTSKIKGVEFQINIGKNQGEQVLSQQRRVSSYSAPIYAEKFDPAERIREMRTAVQKLSTHVLPTPADAKGSISSSSSTLLPIGSSKNLWHSSPLDIEKQKKIIDDHISAQNSSKAEIALEETINDKHFFPLPRPLTEGSSFPQTDTQTGFDTRKIKRQAFSGPITSKPSLNKPILPTSGPISSTEIPQLPVSSPKISELHELPRPPDSFNPKPMRSMGAIGHSAPLFNRNREASPTNRNPLRSSKGGSPLPLPQLTVSRSFSIPSSSQRAMAYNSGKLLGSSPSVHNTGEVASPPLTPISLSNMKSPNSGRIRG</sequence>
<protein>
    <submittedName>
        <fullName evidence="2">Uncharacterized protein</fullName>
    </submittedName>
</protein>
<evidence type="ECO:0000313" key="2">
    <source>
        <dbReference type="EMBL" id="KAK4483242.1"/>
    </source>
</evidence>
<organism evidence="2 3">
    <name type="scientific">Penstemon davidsonii</name>
    <dbReference type="NCBI Taxonomy" id="160366"/>
    <lineage>
        <taxon>Eukaryota</taxon>
        <taxon>Viridiplantae</taxon>
        <taxon>Streptophyta</taxon>
        <taxon>Embryophyta</taxon>
        <taxon>Tracheophyta</taxon>
        <taxon>Spermatophyta</taxon>
        <taxon>Magnoliopsida</taxon>
        <taxon>eudicotyledons</taxon>
        <taxon>Gunneridae</taxon>
        <taxon>Pentapetalae</taxon>
        <taxon>asterids</taxon>
        <taxon>lamiids</taxon>
        <taxon>Lamiales</taxon>
        <taxon>Plantaginaceae</taxon>
        <taxon>Cheloneae</taxon>
        <taxon>Penstemon</taxon>
    </lineage>
</organism>
<feature type="compositionally biased region" description="Polar residues" evidence="1">
    <location>
        <begin position="758"/>
        <end position="773"/>
    </location>
</feature>
<feature type="non-terminal residue" evidence="2">
    <location>
        <position position="1"/>
    </location>
</feature>
<dbReference type="InterPro" id="IPR027267">
    <property type="entry name" value="AH/BAR_dom_sf"/>
</dbReference>
<dbReference type="PANTHER" id="PTHR34119:SF21">
    <property type="entry name" value="BAR DOMAIN-CONTAINING PROTEIN"/>
    <property type="match status" value="1"/>
</dbReference>
<feature type="region of interest" description="Disordered" evidence="1">
    <location>
        <begin position="590"/>
        <end position="773"/>
    </location>
</feature>
<evidence type="ECO:0000256" key="1">
    <source>
        <dbReference type="SAM" id="MobiDB-lite"/>
    </source>
</evidence>